<feature type="signal peptide" evidence="1">
    <location>
        <begin position="1"/>
        <end position="21"/>
    </location>
</feature>
<dbReference type="OrthoDB" id="6461661at2"/>
<evidence type="ECO:0000256" key="1">
    <source>
        <dbReference type="SAM" id="SignalP"/>
    </source>
</evidence>
<proteinExistence type="predicted"/>
<evidence type="ECO:0000313" key="3">
    <source>
        <dbReference type="Proteomes" id="UP000295055"/>
    </source>
</evidence>
<dbReference type="Proteomes" id="UP000295055">
    <property type="component" value="Unassembled WGS sequence"/>
</dbReference>
<evidence type="ECO:0000313" key="2">
    <source>
        <dbReference type="EMBL" id="TCT38447.1"/>
    </source>
</evidence>
<dbReference type="EMBL" id="SMAS01000001">
    <property type="protein sequence ID" value="TCT38447.1"/>
    <property type="molecule type" value="Genomic_DNA"/>
</dbReference>
<name>A0A4R3NQE4_9GAMM</name>
<dbReference type="PROSITE" id="PS51257">
    <property type="entry name" value="PROKAR_LIPOPROTEIN"/>
    <property type="match status" value="1"/>
</dbReference>
<dbReference type="AlphaFoldDB" id="A0A4R3NQE4"/>
<feature type="chain" id="PRO_5020180377" description="Lipoprotein" evidence="1">
    <location>
        <begin position="22"/>
        <end position="106"/>
    </location>
</feature>
<comment type="caution">
    <text evidence="2">The sequence shown here is derived from an EMBL/GenBank/DDBJ whole genome shotgun (WGS) entry which is preliminary data.</text>
</comment>
<evidence type="ECO:0008006" key="4">
    <source>
        <dbReference type="Google" id="ProtNLM"/>
    </source>
</evidence>
<accession>A0A4R3NQE4</accession>
<organism evidence="2 3">
    <name type="scientific">Providencia alcalifaciens</name>
    <dbReference type="NCBI Taxonomy" id="126385"/>
    <lineage>
        <taxon>Bacteria</taxon>
        <taxon>Pseudomonadati</taxon>
        <taxon>Pseudomonadota</taxon>
        <taxon>Gammaproteobacteria</taxon>
        <taxon>Enterobacterales</taxon>
        <taxon>Morganellaceae</taxon>
        <taxon>Providencia</taxon>
    </lineage>
</organism>
<gene>
    <name evidence="2" type="ORF">EC835_101451</name>
</gene>
<protein>
    <recommendedName>
        <fullName evidence="4">Lipoprotein</fullName>
    </recommendedName>
</protein>
<reference evidence="2 3" key="1">
    <citation type="submission" date="2019-03" db="EMBL/GenBank/DDBJ databases">
        <title>Genomic analyses of the natural microbiome of Caenorhabditis elegans.</title>
        <authorList>
            <person name="Samuel B."/>
        </authorList>
    </citation>
    <scope>NUCLEOTIDE SEQUENCE [LARGE SCALE GENOMIC DNA]</scope>
    <source>
        <strain evidence="2 3">JUb102</strain>
    </source>
</reference>
<keyword evidence="1" id="KW-0732">Signal</keyword>
<sequence>MKKTALVLGMAGMMALLSACSDEKKEIAEYRSEFVNNCVKAAGESDTETAQAISAICGCAYDKTVEKYGLKEFKRLDSELQKSPAAAPEFQQTMISFVQECATNAR</sequence>
<dbReference type="RefSeq" id="WP_036951331.1">
    <property type="nucleotide sequence ID" value="NZ_CABKTH010000010.1"/>
</dbReference>